<accession>A0A067N1F7</accession>
<dbReference type="PANTHER" id="PTHR43317:SF1">
    <property type="entry name" value="THERMOSPERMINE SYNTHASE ACAULIS5"/>
    <property type="match status" value="1"/>
</dbReference>
<dbReference type="GO" id="GO:0006596">
    <property type="term" value="P:polyamine biosynthetic process"/>
    <property type="evidence" value="ECO:0007669"/>
    <property type="project" value="UniProtKB-KW"/>
</dbReference>
<reference evidence="5" key="1">
    <citation type="journal article" date="2014" name="Proc. Natl. Acad. Sci. U.S.A.">
        <title>Extensive sampling of basidiomycete genomes demonstrates inadequacy of the white-rot/brown-rot paradigm for wood decay fungi.</title>
        <authorList>
            <person name="Riley R."/>
            <person name="Salamov A.A."/>
            <person name="Brown D.W."/>
            <person name="Nagy L.G."/>
            <person name="Floudas D."/>
            <person name="Held B.W."/>
            <person name="Levasseur A."/>
            <person name="Lombard V."/>
            <person name="Morin E."/>
            <person name="Otillar R."/>
            <person name="Lindquist E.A."/>
            <person name="Sun H."/>
            <person name="LaButti K.M."/>
            <person name="Schmutz J."/>
            <person name="Jabbour D."/>
            <person name="Luo H."/>
            <person name="Baker S.E."/>
            <person name="Pisabarro A.G."/>
            <person name="Walton J.D."/>
            <person name="Blanchette R.A."/>
            <person name="Henrissat B."/>
            <person name="Martin F."/>
            <person name="Cullen D."/>
            <person name="Hibbett D.S."/>
            <person name="Grigoriev I.V."/>
        </authorList>
    </citation>
    <scope>NUCLEOTIDE SEQUENCE [LARGE SCALE GENOMIC DNA]</scope>
    <source>
        <strain evidence="5">FD-172 SS1</strain>
    </source>
</reference>
<keyword evidence="5" id="KW-1185">Reference proteome</keyword>
<feature type="transmembrane region" description="Helical" evidence="3">
    <location>
        <begin position="127"/>
        <end position="149"/>
    </location>
</feature>
<evidence type="ECO:0008006" key="6">
    <source>
        <dbReference type="Google" id="ProtNLM"/>
    </source>
</evidence>
<evidence type="ECO:0000256" key="3">
    <source>
        <dbReference type="SAM" id="Phobius"/>
    </source>
</evidence>
<organism evidence="4 5">
    <name type="scientific">Botryobasidium botryosum (strain FD-172 SS1)</name>
    <dbReference type="NCBI Taxonomy" id="930990"/>
    <lineage>
        <taxon>Eukaryota</taxon>
        <taxon>Fungi</taxon>
        <taxon>Dikarya</taxon>
        <taxon>Basidiomycota</taxon>
        <taxon>Agaricomycotina</taxon>
        <taxon>Agaricomycetes</taxon>
        <taxon>Cantharellales</taxon>
        <taxon>Botryobasidiaceae</taxon>
        <taxon>Botryobasidium</taxon>
    </lineage>
</organism>
<sequence>MSSEGSQSDGKRAPVKDTPRKVAPPNQSAYSINPIIQLVKILALLAAFFVSNIASQLALHPLYGSIPTSLHFHDVTLFATLLSTFTPLISQNTSQTNVLIAIGTVLSIAPVSILWSGSALGRLGDPVWGPVITHLTSAAPVLFLGVPLIEKWLGVAKPGELHLVHGAGHRLVVWYVLKAYEGPVRRKLASVGADSTMLLLGTGLLFTFGGVISAFTAEPAQEKDKKAAPKRGFGVISIFKFMLPISAIAFSLTHRPYAHPPYPYTTGDGSVKILARSQSVTGMIVVAESMKDSYRYLRCDHSILGGRWIIRAPFGDKLSDSMYAAFILQEAVRLVEREETSEQTKKALVIGLGTGIAAGAFTQHSIETTVVEIDPVVYKYAQTFFDFPKPHAIFLEDAHSWVNNRTGSLPEAERFDYVVHDCFSGGGAPTQMFTTEFWTNLKGLVKSDGVVAVNFAGVVNSDASRAILSTLLHNFKQCRVFHDQDSENDKTVKGTDFVDLIFFCTPSSRALKFRASEAPDYLASFTRQYLLSSFPQREVDIRLIQGEEYKAKKDEDWILYDAQNPLGEWQRASGVKYWEFMRKVLPDSAWEAY</sequence>
<dbReference type="AlphaFoldDB" id="A0A067N1F7"/>
<keyword evidence="3" id="KW-0812">Transmembrane</keyword>
<dbReference type="HOGENOM" id="CLU_017511_1_0_1"/>
<dbReference type="OrthoDB" id="2016285at2759"/>
<keyword evidence="3" id="KW-0472">Membrane</keyword>
<evidence type="ECO:0000313" key="5">
    <source>
        <dbReference type="Proteomes" id="UP000027195"/>
    </source>
</evidence>
<dbReference type="PANTHER" id="PTHR43317">
    <property type="entry name" value="THERMOSPERMINE SYNTHASE ACAULIS5"/>
    <property type="match status" value="1"/>
</dbReference>
<keyword evidence="1" id="KW-0620">Polyamine biosynthesis</keyword>
<dbReference type="Gene3D" id="3.40.50.150">
    <property type="entry name" value="Vaccinia Virus protein VP39"/>
    <property type="match status" value="1"/>
</dbReference>
<dbReference type="InParanoid" id="A0A067N1F7"/>
<feature type="region of interest" description="Disordered" evidence="2">
    <location>
        <begin position="1"/>
        <end position="25"/>
    </location>
</feature>
<feature type="compositionally biased region" description="Basic and acidic residues" evidence="2">
    <location>
        <begin position="9"/>
        <end position="20"/>
    </location>
</feature>
<dbReference type="NCBIfam" id="NF037959">
    <property type="entry name" value="MFS_SpdSyn"/>
    <property type="match status" value="1"/>
</dbReference>
<dbReference type="Pfam" id="PF01564">
    <property type="entry name" value="Spermine_synth"/>
    <property type="match status" value="1"/>
</dbReference>
<keyword evidence="3" id="KW-1133">Transmembrane helix</keyword>
<dbReference type="EMBL" id="KL198022">
    <property type="protein sequence ID" value="KDQ17982.1"/>
    <property type="molecule type" value="Genomic_DNA"/>
</dbReference>
<proteinExistence type="predicted"/>
<feature type="transmembrane region" description="Helical" evidence="3">
    <location>
        <begin position="232"/>
        <end position="252"/>
    </location>
</feature>
<feature type="transmembrane region" description="Helical" evidence="3">
    <location>
        <begin position="38"/>
        <end position="58"/>
    </location>
</feature>
<dbReference type="Proteomes" id="UP000027195">
    <property type="component" value="Unassembled WGS sequence"/>
</dbReference>
<evidence type="ECO:0000256" key="2">
    <source>
        <dbReference type="SAM" id="MobiDB-lite"/>
    </source>
</evidence>
<dbReference type="InterPro" id="IPR029063">
    <property type="entry name" value="SAM-dependent_MTases_sf"/>
</dbReference>
<evidence type="ECO:0000313" key="4">
    <source>
        <dbReference type="EMBL" id="KDQ17982.1"/>
    </source>
</evidence>
<gene>
    <name evidence="4" type="ORF">BOTBODRAFT_29296</name>
</gene>
<feature type="transmembrane region" description="Helical" evidence="3">
    <location>
        <begin position="96"/>
        <end position="115"/>
    </location>
</feature>
<feature type="transmembrane region" description="Helical" evidence="3">
    <location>
        <begin position="197"/>
        <end position="220"/>
    </location>
</feature>
<evidence type="ECO:0000256" key="1">
    <source>
        <dbReference type="ARBA" id="ARBA00023115"/>
    </source>
</evidence>
<name>A0A067N1F7_BOTB1</name>
<protein>
    <recommendedName>
        <fullName evidence="6">PABS domain-containing protein</fullName>
    </recommendedName>
</protein>
<dbReference type="SUPFAM" id="SSF53335">
    <property type="entry name" value="S-adenosyl-L-methionine-dependent methyltransferases"/>
    <property type="match status" value="1"/>
</dbReference>